<keyword evidence="2" id="KW-0732">Signal</keyword>
<proteinExistence type="predicted"/>
<dbReference type="EMBL" id="CAJHNH020000847">
    <property type="protein sequence ID" value="CAG5120173.1"/>
    <property type="molecule type" value="Genomic_DNA"/>
</dbReference>
<name>A0A8S3YTA9_9EUPU</name>
<sequence length="419" mass="46155">MAALMILIVSMVALAGADSAVDPHFTPRPAYVNANKAPVDPVPSAATILSIPVSVVATSDDPADDAKSAAGVMNKIVAKVVEKVIDVVTDVREKVADAVSDFVDDAKAGSSSRDHDDVVFKNNDNSNETKTDDSEETDTLNDNSDELDDGDSAEKSKSSTNDNSKDDDKKIKDDGNSKDDDKKINEDDNSKDDDKKINDDNSEDDDKKINNYDNSKDDDKNINDDDNSKDADKKINDNGNDSKNREKSSTEVGDKQKDNSKERITGKNKVHERDDSGERRRQDKKDDNNTSNDKNKDEESSEKADGKSVWSFLKDLTGDIENESADDDTKVRHYLTRISKFRGYMDAMDSNFAVSLAKQSGTCPVYPIQVGNNRVTITTENGCKIIIKLKGLTVDKIEDGHEEKKRAHKRSILVSYSDN</sequence>
<feature type="region of interest" description="Disordered" evidence="1">
    <location>
        <begin position="105"/>
        <end position="307"/>
    </location>
</feature>
<comment type="caution">
    <text evidence="3">The sequence shown here is derived from an EMBL/GenBank/DDBJ whole genome shotgun (WGS) entry which is preliminary data.</text>
</comment>
<evidence type="ECO:0000256" key="1">
    <source>
        <dbReference type="SAM" id="MobiDB-lite"/>
    </source>
</evidence>
<dbReference type="AlphaFoldDB" id="A0A8S3YTA9"/>
<accession>A0A8S3YTA9</accession>
<gene>
    <name evidence="3" type="ORF">CUNI_LOCUS5731</name>
</gene>
<evidence type="ECO:0000313" key="4">
    <source>
        <dbReference type="Proteomes" id="UP000678393"/>
    </source>
</evidence>
<keyword evidence="4" id="KW-1185">Reference proteome</keyword>
<feature type="compositionally biased region" description="Basic and acidic residues" evidence="1">
    <location>
        <begin position="152"/>
        <end position="306"/>
    </location>
</feature>
<dbReference type="OrthoDB" id="6162728at2759"/>
<reference evidence="3" key="1">
    <citation type="submission" date="2021-04" db="EMBL/GenBank/DDBJ databases">
        <authorList>
            <consortium name="Molecular Ecology Group"/>
        </authorList>
    </citation>
    <scope>NUCLEOTIDE SEQUENCE</scope>
</reference>
<dbReference type="Proteomes" id="UP000678393">
    <property type="component" value="Unassembled WGS sequence"/>
</dbReference>
<evidence type="ECO:0000256" key="2">
    <source>
        <dbReference type="SAM" id="SignalP"/>
    </source>
</evidence>
<feature type="compositionally biased region" description="Basic and acidic residues" evidence="1">
    <location>
        <begin position="105"/>
        <end position="119"/>
    </location>
</feature>
<feature type="signal peptide" evidence="2">
    <location>
        <begin position="1"/>
        <end position="19"/>
    </location>
</feature>
<organism evidence="3 4">
    <name type="scientific">Candidula unifasciata</name>
    <dbReference type="NCBI Taxonomy" id="100452"/>
    <lineage>
        <taxon>Eukaryota</taxon>
        <taxon>Metazoa</taxon>
        <taxon>Spiralia</taxon>
        <taxon>Lophotrochozoa</taxon>
        <taxon>Mollusca</taxon>
        <taxon>Gastropoda</taxon>
        <taxon>Heterobranchia</taxon>
        <taxon>Euthyneura</taxon>
        <taxon>Panpulmonata</taxon>
        <taxon>Eupulmonata</taxon>
        <taxon>Stylommatophora</taxon>
        <taxon>Helicina</taxon>
        <taxon>Helicoidea</taxon>
        <taxon>Geomitridae</taxon>
        <taxon>Candidula</taxon>
    </lineage>
</organism>
<feature type="chain" id="PRO_5035809281" description="Shell matrix protein" evidence="2">
    <location>
        <begin position="20"/>
        <end position="419"/>
    </location>
</feature>
<feature type="compositionally biased region" description="Acidic residues" evidence="1">
    <location>
        <begin position="133"/>
        <end position="151"/>
    </location>
</feature>
<evidence type="ECO:0000313" key="3">
    <source>
        <dbReference type="EMBL" id="CAG5120173.1"/>
    </source>
</evidence>
<protein>
    <recommendedName>
        <fullName evidence="5">Shell matrix protein</fullName>
    </recommendedName>
</protein>
<evidence type="ECO:0008006" key="5">
    <source>
        <dbReference type="Google" id="ProtNLM"/>
    </source>
</evidence>